<keyword evidence="2" id="KW-0472">Membrane</keyword>
<reference evidence="3 4" key="1">
    <citation type="submission" date="2016-07" db="EMBL/GenBank/DDBJ databases">
        <title>Pervasive Adenine N6-methylation of Active Genes in Fungi.</title>
        <authorList>
            <consortium name="DOE Joint Genome Institute"/>
            <person name="Mondo S.J."/>
            <person name="Dannebaum R.O."/>
            <person name="Kuo R.C."/>
            <person name="Labutti K."/>
            <person name="Haridas S."/>
            <person name="Kuo A."/>
            <person name="Salamov A."/>
            <person name="Ahrendt S.R."/>
            <person name="Lipzen A."/>
            <person name="Sullivan W."/>
            <person name="Andreopoulos W.B."/>
            <person name="Clum A."/>
            <person name="Lindquist E."/>
            <person name="Daum C."/>
            <person name="Ramamoorthy G.K."/>
            <person name="Gryganskyi A."/>
            <person name="Culley D."/>
            <person name="Magnuson J.K."/>
            <person name="James T.Y."/>
            <person name="O'Malley M.A."/>
            <person name="Stajich J.E."/>
            <person name="Spatafora J.W."/>
            <person name="Visel A."/>
            <person name="Grigoriev I.V."/>
        </authorList>
    </citation>
    <scope>NUCLEOTIDE SEQUENCE [LARGE SCALE GENOMIC DNA]</scope>
    <source>
        <strain evidence="3 4">NRRL 1336</strain>
    </source>
</reference>
<feature type="region of interest" description="Disordered" evidence="1">
    <location>
        <begin position="83"/>
        <end position="131"/>
    </location>
</feature>
<keyword evidence="2" id="KW-0812">Transmembrane</keyword>
<protein>
    <submittedName>
        <fullName evidence="3">Uncharacterized protein</fullName>
    </submittedName>
</protein>
<evidence type="ECO:0000313" key="3">
    <source>
        <dbReference type="EMBL" id="ORZ12699.1"/>
    </source>
</evidence>
<keyword evidence="2" id="KW-1133">Transmembrane helix</keyword>
<dbReference type="OrthoDB" id="2284227at2759"/>
<name>A0A1X2IAB4_9FUNG</name>
<feature type="transmembrane region" description="Helical" evidence="2">
    <location>
        <begin position="6"/>
        <end position="24"/>
    </location>
</feature>
<keyword evidence="4" id="KW-1185">Reference proteome</keyword>
<feature type="compositionally biased region" description="Polar residues" evidence="1">
    <location>
        <begin position="84"/>
        <end position="99"/>
    </location>
</feature>
<evidence type="ECO:0000256" key="2">
    <source>
        <dbReference type="SAM" id="Phobius"/>
    </source>
</evidence>
<organism evidence="3 4">
    <name type="scientific">Absidia repens</name>
    <dbReference type="NCBI Taxonomy" id="90262"/>
    <lineage>
        <taxon>Eukaryota</taxon>
        <taxon>Fungi</taxon>
        <taxon>Fungi incertae sedis</taxon>
        <taxon>Mucoromycota</taxon>
        <taxon>Mucoromycotina</taxon>
        <taxon>Mucoromycetes</taxon>
        <taxon>Mucorales</taxon>
        <taxon>Cunninghamellaceae</taxon>
        <taxon>Absidia</taxon>
    </lineage>
</organism>
<proteinExistence type="predicted"/>
<evidence type="ECO:0000313" key="4">
    <source>
        <dbReference type="Proteomes" id="UP000193560"/>
    </source>
</evidence>
<dbReference type="Proteomes" id="UP000193560">
    <property type="component" value="Unassembled WGS sequence"/>
</dbReference>
<evidence type="ECO:0000256" key="1">
    <source>
        <dbReference type="SAM" id="MobiDB-lite"/>
    </source>
</evidence>
<dbReference type="AlphaFoldDB" id="A0A1X2IAB4"/>
<gene>
    <name evidence="3" type="ORF">BCR42DRAFT_419787</name>
</gene>
<feature type="region of interest" description="Disordered" evidence="1">
    <location>
        <begin position="31"/>
        <end position="50"/>
    </location>
</feature>
<accession>A0A1X2IAB4</accession>
<dbReference type="EMBL" id="MCGE01000018">
    <property type="protein sequence ID" value="ORZ12699.1"/>
    <property type="molecule type" value="Genomic_DNA"/>
</dbReference>
<sequence length="131" mass="15159">MDYSFYALVAICIFLLILTFYLAVRRRRHAKRREAQNRSHEPIVNNDYEGDYNTSNVPGIIAVDMPPTNRPIRLQDYRTPFLSEYSTMTDRPHSSSNPTAAYKPEDMPQPPPPSYQDYAKDIRVLHPPSNS</sequence>
<comment type="caution">
    <text evidence="3">The sequence shown here is derived from an EMBL/GenBank/DDBJ whole genome shotgun (WGS) entry which is preliminary data.</text>
</comment>